<dbReference type="Pfam" id="PF24175">
    <property type="entry name" value="SU10_adaptor"/>
    <property type="match status" value="1"/>
</dbReference>
<dbReference type="RefSeq" id="WP_182337697.1">
    <property type="nucleotide sequence ID" value="NZ_JACGXS010000001.1"/>
</dbReference>
<comment type="caution">
    <text evidence="1">The sequence shown here is derived from an EMBL/GenBank/DDBJ whole genome shotgun (WGS) entry which is preliminary data.</text>
</comment>
<dbReference type="EMBL" id="JACGXS010000001">
    <property type="protein sequence ID" value="MBA8680510.1"/>
    <property type="molecule type" value="Genomic_DNA"/>
</dbReference>
<accession>A0A7W3IG39</accession>
<evidence type="ECO:0000313" key="1">
    <source>
        <dbReference type="EMBL" id="MBA8680510.1"/>
    </source>
</evidence>
<keyword evidence="2" id="KW-1185">Reference proteome</keyword>
<evidence type="ECO:0000313" key="2">
    <source>
        <dbReference type="Proteomes" id="UP000547058"/>
    </source>
</evidence>
<dbReference type="InterPro" id="IPR056209">
    <property type="entry name" value="SU10_adaptor"/>
</dbReference>
<dbReference type="Proteomes" id="UP000547058">
    <property type="component" value="Unassembled WGS sequence"/>
</dbReference>
<protein>
    <submittedName>
        <fullName evidence="1">Uncharacterized protein</fullName>
    </submittedName>
</protein>
<dbReference type="AlphaFoldDB" id="A0A7W3IG39"/>
<sequence length="469" mass="52295">MGGNNAPIMVNGGNVYDSPLGYDAPINYDTGQVNLASLGVEWSLKKCRDEIIQRLGFVVAPVKVQRTFDQLRSTVATSLGFSYVGAPTPRTMQSLRIDLLRRLGFSVQATAAAWPPGMKELLTNFLTEAQEALQHQYRLSVGTPLQPFAEDDDLTTLDPWAIFLLALANAKAHHGQQDSKAYFDQLGGYIATVSKSADIDQIINTAQDSLLQRYAMDRYEDGSAPLVEDDDKTAIDGVAVEMQAIADAKAKYGQKDAEAYYTRLREMAERRPFDLDAMVNSFIRDTQDQLYQQYKELRTERWWTIECIPGANLYDVPLDLDQYLDFRRITWAGILDGAQWTPLISGIDPVLYTSTSLSKPAYYRLSGVIEIFPAPDRAYTIKMRGHLGLKWLNGDNDLLTVNSRAVFLHALSNAKAHYRQPDAGNYMQQAQAYVRQLVAGSHGTRRYIPGTRQAAPAVRPIPVGGWPEG</sequence>
<name>A0A7W3IG39_9GAMM</name>
<organism evidence="1 2">
    <name type="scientific">Stenotrophomonas tumulicola</name>
    <dbReference type="NCBI Taxonomy" id="1685415"/>
    <lineage>
        <taxon>Bacteria</taxon>
        <taxon>Pseudomonadati</taxon>
        <taxon>Pseudomonadota</taxon>
        <taxon>Gammaproteobacteria</taxon>
        <taxon>Lysobacterales</taxon>
        <taxon>Lysobacteraceae</taxon>
        <taxon>Stenotrophomonas</taxon>
    </lineage>
</organism>
<reference evidence="1 2" key="1">
    <citation type="submission" date="2020-08" db="EMBL/GenBank/DDBJ databases">
        <title>Stenotrophomonas tumulicola JCM 30961.</title>
        <authorList>
            <person name="Deng Y."/>
        </authorList>
    </citation>
    <scope>NUCLEOTIDE SEQUENCE [LARGE SCALE GENOMIC DNA]</scope>
    <source>
        <strain evidence="1 2">JCM 30961</strain>
    </source>
</reference>
<proteinExistence type="predicted"/>
<gene>
    <name evidence="1" type="ORF">H4O11_01640</name>
</gene>